<accession>A0A7Y9S207</accession>
<dbReference type="PANTHER" id="PTHR34547">
    <property type="entry name" value="YACP-LIKE NYN DOMAIN PROTEIN"/>
    <property type="match status" value="1"/>
</dbReference>
<dbReference type="Proteomes" id="UP000540656">
    <property type="component" value="Unassembled WGS sequence"/>
</dbReference>
<comment type="caution">
    <text evidence="2">The sequence shown here is derived from an EMBL/GenBank/DDBJ whole genome shotgun (WGS) entry which is preliminary data.</text>
</comment>
<dbReference type="EMBL" id="JACCAA010000001">
    <property type="protein sequence ID" value="NYG58040.1"/>
    <property type="molecule type" value="Genomic_DNA"/>
</dbReference>
<evidence type="ECO:0000313" key="2">
    <source>
        <dbReference type="EMBL" id="NYG58040.1"/>
    </source>
</evidence>
<organism evidence="2 3">
    <name type="scientific">Nocardioides daedukensis</name>
    <dbReference type="NCBI Taxonomy" id="634462"/>
    <lineage>
        <taxon>Bacteria</taxon>
        <taxon>Bacillati</taxon>
        <taxon>Actinomycetota</taxon>
        <taxon>Actinomycetes</taxon>
        <taxon>Propionibacteriales</taxon>
        <taxon>Nocardioidaceae</taxon>
        <taxon>Nocardioides</taxon>
    </lineage>
</organism>
<dbReference type="Pfam" id="PF05991">
    <property type="entry name" value="NYN_YacP"/>
    <property type="match status" value="1"/>
</dbReference>
<evidence type="ECO:0000313" key="3">
    <source>
        <dbReference type="Proteomes" id="UP000540656"/>
    </source>
</evidence>
<sequence length="432" mass="45914">MTDGVPTPGPMPEAVRSRLLNLASQALPQIADLPASVRKVATFAPARRAKLGGSLIASALETDDEFRVHVAKQVGLEMPALTEAVGSGVVPQAADPVDLAVLLWLNRPEGWVAEYDAVVARLETVVGPVENEKVARLETRLAQADRTAREAKAAHKAAVEELKAENAALRRKLGEARASVRSASTEAEQTVTDAAAHRAKAEAARTTAEAEARRLRTQLEEAQSALAAVRRETRSDRDEATLRARLLLDTLLDAGQGLRRELALPTLSGAPSDRVEADIARAGTRDPSGTNAMGPASPALLEQMLSMPRARLIIDGYNVSKTAWPDSTLEAQRIRLLNGLGPLVARTGAETTVVFDAASQTTRGIANAPRGVKVLFSPEGVIADDVIRDLVDAEPQGRVVVVVSTDQEIVSDVRRAGARAMWSAALIGLLAR</sequence>
<keyword evidence="1" id="KW-0175">Coiled coil</keyword>
<keyword evidence="3" id="KW-1185">Reference proteome</keyword>
<dbReference type="AlphaFoldDB" id="A0A7Y9S207"/>
<protein>
    <submittedName>
        <fullName evidence="2">Putative RNA-binding protein with PIN domain</fullName>
    </submittedName>
</protein>
<feature type="coiled-coil region" evidence="1">
    <location>
        <begin position="134"/>
        <end position="239"/>
    </location>
</feature>
<dbReference type="PANTHER" id="PTHR34547:SF1">
    <property type="entry name" value="YACP-LIKE NYN DOMAIN PROTEIN"/>
    <property type="match status" value="1"/>
</dbReference>
<gene>
    <name evidence="2" type="ORF">BJ980_000963</name>
</gene>
<dbReference type="RefSeq" id="WP_179501241.1">
    <property type="nucleotide sequence ID" value="NZ_JACCAA010000001.1"/>
</dbReference>
<evidence type="ECO:0000256" key="1">
    <source>
        <dbReference type="SAM" id="Coils"/>
    </source>
</evidence>
<reference evidence="2 3" key="1">
    <citation type="submission" date="2020-07" db="EMBL/GenBank/DDBJ databases">
        <title>Sequencing the genomes of 1000 actinobacteria strains.</title>
        <authorList>
            <person name="Klenk H.-P."/>
        </authorList>
    </citation>
    <scope>NUCLEOTIDE SEQUENCE [LARGE SCALE GENOMIC DNA]</scope>
    <source>
        <strain evidence="2 3">DSM 23819</strain>
    </source>
</reference>
<proteinExistence type="predicted"/>
<dbReference type="InterPro" id="IPR010298">
    <property type="entry name" value="YacP-like"/>
</dbReference>
<name>A0A7Y9S207_9ACTN</name>